<dbReference type="Proteomes" id="UP000467841">
    <property type="component" value="Unassembled WGS sequence"/>
</dbReference>
<reference evidence="1" key="1">
    <citation type="submission" date="2020-01" db="EMBL/GenBank/DDBJ databases">
        <authorList>
            <person name="Mishra B."/>
        </authorList>
    </citation>
    <scope>NUCLEOTIDE SEQUENCE [LARGE SCALE GENOMIC DNA]</scope>
</reference>
<dbReference type="AlphaFoldDB" id="A0A6D2IQ48"/>
<accession>A0A6D2IQ48</accession>
<dbReference type="PANTHER" id="PTHR31900">
    <property type="entry name" value="F-BOX/RNI SUPERFAMILY PROTEIN-RELATED"/>
    <property type="match status" value="1"/>
</dbReference>
<proteinExistence type="predicted"/>
<dbReference type="OrthoDB" id="673865at2759"/>
<name>A0A6D2IQ48_9BRAS</name>
<sequence>MASSSTTNISFKESEFVNSVSGDEETKRAAFVRHMVRWLCTFSGEDIESFEICLSKPMGFETEIIALIEFVVSRKVKNFVLDFSDPSWTAIHEAQEEAEASVFQLPECVYSEATTLESLKLFACGFDQSKFPLQGSLKRLCFGWTQLGKIMALLSKSPLLESLSLHHCWNIDMEEAVTETHNPLRELVFQNCDFATEYSTLDLPNIQIFKYTGSVHCFQFMRVNRIMEEVYLEFDKETEQDEATATILCGLLYDLLSARKLTVCPFLIQAIKHSEDPVRLQAAMETNHLVIRSSVKEDDFVGVRFMVNSCPDLHTLTFELVPPGPAASTTAVGFDPATFWLYGSSHGCLRNTLKVVEVRNFNGDTYVFQVLMYLMRWGLVMERLDFYLPSGVDEDHKAWARYAATKVRNEFAASSNVLQVYLHNG</sequence>
<protein>
    <recommendedName>
        <fullName evidence="3">FBD domain-containing protein</fullName>
    </recommendedName>
</protein>
<evidence type="ECO:0000313" key="1">
    <source>
        <dbReference type="EMBL" id="CAA7030550.1"/>
    </source>
</evidence>
<organism evidence="1 2">
    <name type="scientific">Microthlaspi erraticum</name>
    <dbReference type="NCBI Taxonomy" id="1685480"/>
    <lineage>
        <taxon>Eukaryota</taxon>
        <taxon>Viridiplantae</taxon>
        <taxon>Streptophyta</taxon>
        <taxon>Embryophyta</taxon>
        <taxon>Tracheophyta</taxon>
        <taxon>Spermatophyta</taxon>
        <taxon>Magnoliopsida</taxon>
        <taxon>eudicotyledons</taxon>
        <taxon>Gunneridae</taxon>
        <taxon>Pentapetalae</taxon>
        <taxon>rosids</taxon>
        <taxon>malvids</taxon>
        <taxon>Brassicales</taxon>
        <taxon>Brassicaceae</taxon>
        <taxon>Coluteocarpeae</taxon>
        <taxon>Microthlaspi</taxon>
    </lineage>
</organism>
<comment type="caution">
    <text evidence="1">The sequence shown here is derived from an EMBL/GenBank/DDBJ whole genome shotgun (WGS) entry which is preliminary data.</text>
</comment>
<evidence type="ECO:0000313" key="2">
    <source>
        <dbReference type="Proteomes" id="UP000467841"/>
    </source>
</evidence>
<dbReference type="SUPFAM" id="SSF52047">
    <property type="entry name" value="RNI-like"/>
    <property type="match status" value="1"/>
</dbReference>
<dbReference type="PANTHER" id="PTHR31900:SF30">
    <property type="entry name" value="SUPERFAMILY PROTEIN, PUTATIVE-RELATED"/>
    <property type="match status" value="1"/>
</dbReference>
<dbReference type="EMBL" id="CACVBM020001096">
    <property type="protein sequence ID" value="CAA7030550.1"/>
    <property type="molecule type" value="Genomic_DNA"/>
</dbReference>
<keyword evidence="2" id="KW-1185">Reference proteome</keyword>
<gene>
    <name evidence="1" type="ORF">MERR_LOCUS17785</name>
</gene>
<evidence type="ECO:0008006" key="3">
    <source>
        <dbReference type="Google" id="ProtNLM"/>
    </source>
</evidence>
<dbReference type="InterPro" id="IPR050232">
    <property type="entry name" value="FBL13/AtMIF1-like"/>
</dbReference>